<proteinExistence type="predicted"/>
<sequence length="306" mass="33000">MRPLFRRHPSRPAVPRAVRALLAVLAVFGLWTAVAAAPAAAAGAAAARPDFRLPFPCQQTWQLQTYAGHGPDDKKLDMYRVGGQTLGAQVVASAGGTVTEFFEPGGLEINHGGGWFTVYLHMDRIDVRLGQQVASGAPLGRLGLVGTDSAHLHYEQLYDTNGDNDGETDEMVHPVLQGTEYRLSPDGPFPRVTSTNACDGGGGEPARYWVDTFADATGYAAADCVGDSGPRCAPQGRLLAGTNYVLCKKWGDEVRVGDSYNHWWLLTDLDEVSPGGTGRAYVSAYYLQRWGNDEAKDNEGRDIKLC</sequence>
<name>A0A2M8LXN6_9ACTN</name>
<dbReference type="CDD" id="cd12797">
    <property type="entry name" value="M23_peptidase"/>
    <property type="match status" value="1"/>
</dbReference>
<evidence type="ECO:0000259" key="2">
    <source>
        <dbReference type="Pfam" id="PF01551"/>
    </source>
</evidence>
<dbReference type="SUPFAM" id="SSF51261">
    <property type="entry name" value="Duplicated hybrid motif"/>
    <property type="match status" value="1"/>
</dbReference>
<evidence type="ECO:0000256" key="1">
    <source>
        <dbReference type="SAM" id="SignalP"/>
    </source>
</evidence>
<dbReference type="InterPro" id="IPR011055">
    <property type="entry name" value="Dup_hybrid_motif"/>
</dbReference>
<accession>A0A2M8LXN6</accession>
<feature type="signal peptide" evidence="1">
    <location>
        <begin position="1"/>
        <end position="35"/>
    </location>
</feature>
<feature type="domain" description="M23ase beta-sheet core" evidence="2">
    <location>
        <begin position="86"/>
        <end position="157"/>
    </location>
</feature>
<dbReference type="InterPro" id="IPR050570">
    <property type="entry name" value="Cell_wall_metabolism_enzyme"/>
</dbReference>
<dbReference type="Pfam" id="PF01551">
    <property type="entry name" value="Peptidase_M23"/>
    <property type="match status" value="1"/>
</dbReference>
<dbReference type="Proteomes" id="UP000230407">
    <property type="component" value="Unassembled WGS sequence"/>
</dbReference>
<dbReference type="Gene3D" id="2.70.70.10">
    <property type="entry name" value="Glucose Permease (Domain IIA)"/>
    <property type="match status" value="1"/>
</dbReference>
<protein>
    <submittedName>
        <fullName evidence="3">M23 family peptidase</fullName>
    </submittedName>
</protein>
<comment type="caution">
    <text evidence="3">The sequence shown here is derived from an EMBL/GenBank/DDBJ whole genome shotgun (WGS) entry which is preliminary data.</text>
</comment>
<dbReference type="AlphaFoldDB" id="A0A2M8LXN6"/>
<keyword evidence="4" id="KW-1185">Reference proteome</keyword>
<organism evidence="3 4">
    <name type="scientific">Streptomyces carminius</name>
    <dbReference type="NCBI Taxonomy" id="2665496"/>
    <lineage>
        <taxon>Bacteria</taxon>
        <taxon>Bacillati</taxon>
        <taxon>Actinomycetota</taxon>
        <taxon>Actinomycetes</taxon>
        <taxon>Kitasatosporales</taxon>
        <taxon>Streptomycetaceae</taxon>
        <taxon>Streptomyces</taxon>
    </lineage>
</organism>
<dbReference type="GO" id="GO:0004222">
    <property type="term" value="F:metalloendopeptidase activity"/>
    <property type="evidence" value="ECO:0007669"/>
    <property type="project" value="TreeGrafter"/>
</dbReference>
<keyword evidence="1" id="KW-0732">Signal</keyword>
<dbReference type="PANTHER" id="PTHR21666">
    <property type="entry name" value="PEPTIDASE-RELATED"/>
    <property type="match status" value="1"/>
</dbReference>
<evidence type="ECO:0000313" key="3">
    <source>
        <dbReference type="EMBL" id="PJE96733.1"/>
    </source>
</evidence>
<reference evidence="3 4" key="1">
    <citation type="submission" date="2017-11" db="EMBL/GenBank/DDBJ databases">
        <title>Streptomyces carmine sp. nov., a novel actinomycete isolated from Sophora alopecuroides in Xinjiang, China.</title>
        <authorList>
            <person name="Wang Y."/>
            <person name="Luo X."/>
            <person name="Wan C."/>
            <person name="Zhang L."/>
        </authorList>
    </citation>
    <scope>NUCLEOTIDE SEQUENCE [LARGE SCALE GENOMIC DNA]</scope>
    <source>
        <strain evidence="3 4">TRM SA0054</strain>
    </source>
</reference>
<dbReference type="RefSeq" id="WP_100202717.1">
    <property type="nucleotide sequence ID" value="NZ_PGGW01000057.1"/>
</dbReference>
<dbReference type="PANTHER" id="PTHR21666:SF270">
    <property type="entry name" value="MUREIN HYDROLASE ACTIVATOR ENVC"/>
    <property type="match status" value="1"/>
</dbReference>
<dbReference type="InterPro" id="IPR016047">
    <property type="entry name" value="M23ase_b-sheet_dom"/>
</dbReference>
<evidence type="ECO:0000313" key="4">
    <source>
        <dbReference type="Proteomes" id="UP000230407"/>
    </source>
</evidence>
<dbReference type="EMBL" id="PGGW01000057">
    <property type="protein sequence ID" value="PJE96733.1"/>
    <property type="molecule type" value="Genomic_DNA"/>
</dbReference>
<gene>
    <name evidence="3" type="ORF">CUT44_17040</name>
</gene>
<feature type="chain" id="PRO_5038390691" evidence="1">
    <location>
        <begin position="36"/>
        <end position="306"/>
    </location>
</feature>